<feature type="domain" description="Beta-lactamase-related" evidence="2">
    <location>
        <begin position="41"/>
        <end position="342"/>
    </location>
</feature>
<keyword evidence="4" id="KW-1185">Reference proteome</keyword>
<dbReference type="RefSeq" id="WP_168126634.1">
    <property type="nucleotide sequence ID" value="NZ_JBDJLH010000002.1"/>
</dbReference>
<dbReference type="InterPro" id="IPR001466">
    <property type="entry name" value="Beta-lactam-related"/>
</dbReference>
<dbReference type="Proteomes" id="UP001409291">
    <property type="component" value="Unassembled WGS sequence"/>
</dbReference>
<accession>A0ABV0BVF9</accession>
<dbReference type="GO" id="GO:0016787">
    <property type="term" value="F:hydrolase activity"/>
    <property type="evidence" value="ECO:0007669"/>
    <property type="project" value="UniProtKB-KW"/>
</dbReference>
<protein>
    <submittedName>
        <fullName evidence="3">Serine hydrolase</fullName>
    </submittedName>
</protein>
<proteinExistence type="predicted"/>
<dbReference type="SUPFAM" id="SSF56601">
    <property type="entry name" value="beta-lactamase/transpeptidase-like"/>
    <property type="match status" value="1"/>
</dbReference>
<reference evidence="3 4" key="1">
    <citation type="submission" date="2024-04" db="EMBL/GenBank/DDBJ databases">
        <title>WGS of bacteria from Torrens River.</title>
        <authorList>
            <person name="Wyrsch E.R."/>
            <person name="Drigo B."/>
        </authorList>
    </citation>
    <scope>NUCLEOTIDE SEQUENCE [LARGE SCALE GENOMIC DNA]</scope>
    <source>
        <strain evidence="3 4">TWI391</strain>
    </source>
</reference>
<dbReference type="Gene3D" id="3.40.710.10">
    <property type="entry name" value="DD-peptidase/beta-lactamase superfamily"/>
    <property type="match status" value="1"/>
</dbReference>
<organism evidence="3 4">
    <name type="scientific">Sphingobacterium kitahiroshimense</name>
    <dbReference type="NCBI Taxonomy" id="470446"/>
    <lineage>
        <taxon>Bacteria</taxon>
        <taxon>Pseudomonadati</taxon>
        <taxon>Bacteroidota</taxon>
        <taxon>Sphingobacteriia</taxon>
        <taxon>Sphingobacteriales</taxon>
        <taxon>Sphingobacteriaceae</taxon>
        <taxon>Sphingobacterium</taxon>
    </lineage>
</organism>
<evidence type="ECO:0000313" key="3">
    <source>
        <dbReference type="EMBL" id="MEN5378572.1"/>
    </source>
</evidence>
<evidence type="ECO:0000259" key="2">
    <source>
        <dbReference type="Pfam" id="PF00144"/>
    </source>
</evidence>
<dbReference type="InterPro" id="IPR050491">
    <property type="entry name" value="AmpC-like"/>
</dbReference>
<evidence type="ECO:0000256" key="1">
    <source>
        <dbReference type="SAM" id="SignalP"/>
    </source>
</evidence>
<keyword evidence="1" id="KW-0732">Signal</keyword>
<dbReference type="PANTHER" id="PTHR46825:SF9">
    <property type="entry name" value="BETA-LACTAMASE-RELATED DOMAIN-CONTAINING PROTEIN"/>
    <property type="match status" value="1"/>
</dbReference>
<feature type="signal peptide" evidence="1">
    <location>
        <begin position="1"/>
        <end position="23"/>
    </location>
</feature>
<dbReference type="Pfam" id="PF00144">
    <property type="entry name" value="Beta-lactamase"/>
    <property type="match status" value="1"/>
</dbReference>
<evidence type="ECO:0000313" key="4">
    <source>
        <dbReference type="Proteomes" id="UP001409291"/>
    </source>
</evidence>
<sequence>MKLSFMALLCLGFSILSPSISIAQQNVILFDSIVKSELPNNAPGTVICLTKGNQILYKNTSGKANIELDIDMGLDHVFRLGSISKQFTACAILKLLEQGKLSLQDDIRKYIPEFPTKNKIISIEALLTHTAGIKNYTGLSSFTEELKRKDLTPTALINLFKDEPLEYEPGTNYKYSNSGYVLLGNIIEKITGQSYATYIEENIFKPLGMVHSYFDDPVKIIKGRVSGYSQRNGSYQNTNFLSMTLPYAAGSLASTPRDIQIWYKALSNGLLLKPETIKKAFTSFKLTNGRLTGYGYGWEIGNVQGTLSVKHVGVINGFYTYVAYLPEEQIAISIFRNSDSPVDLDLLGSKMLAISLGKPYTAHEVILTAKQLATYQGVYKLDNDTKYIIRLEDGCLMYYTLGGTKTRLIPIAKDQFTLGNSLIILDFIGKGRSKEANFIMKSTGISVNGYRENNEITLYNSIKLPLKLLQEYVGSYQFNPGPVFKVTLEHNKLYGQVGHDKKELVPFAKHKFFARDLDASLIFQIDSKNKIIGLNKIQNSEMKAHKL</sequence>
<feature type="chain" id="PRO_5045374204" evidence="1">
    <location>
        <begin position="24"/>
        <end position="547"/>
    </location>
</feature>
<name>A0ABV0BVF9_9SPHI</name>
<dbReference type="EMBL" id="JBDJNQ010000007">
    <property type="protein sequence ID" value="MEN5378572.1"/>
    <property type="molecule type" value="Genomic_DNA"/>
</dbReference>
<dbReference type="InterPro" id="IPR012338">
    <property type="entry name" value="Beta-lactam/transpept-like"/>
</dbReference>
<keyword evidence="3" id="KW-0378">Hydrolase</keyword>
<gene>
    <name evidence="3" type="ORF">ABE541_15020</name>
</gene>
<comment type="caution">
    <text evidence="3">The sequence shown here is derived from an EMBL/GenBank/DDBJ whole genome shotgun (WGS) entry which is preliminary data.</text>
</comment>
<dbReference type="PANTHER" id="PTHR46825">
    <property type="entry name" value="D-ALANYL-D-ALANINE-CARBOXYPEPTIDASE/ENDOPEPTIDASE AMPH"/>
    <property type="match status" value="1"/>
</dbReference>